<name>K5VXN2_PHACS</name>
<evidence type="ECO:0000313" key="1">
    <source>
        <dbReference type="EMBL" id="EKM51349.1"/>
    </source>
</evidence>
<reference evidence="1 2" key="1">
    <citation type="journal article" date="2012" name="BMC Genomics">
        <title>Comparative genomics of the white-rot fungi, Phanerochaete carnosa and P. chrysosporium, to elucidate the genetic basis of the distinct wood types they colonize.</title>
        <authorList>
            <person name="Suzuki H."/>
            <person name="MacDonald J."/>
            <person name="Syed K."/>
            <person name="Salamov A."/>
            <person name="Hori C."/>
            <person name="Aerts A."/>
            <person name="Henrissat B."/>
            <person name="Wiebenga A."/>
            <person name="vanKuyk P.A."/>
            <person name="Barry K."/>
            <person name="Lindquist E."/>
            <person name="LaButti K."/>
            <person name="Lapidus A."/>
            <person name="Lucas S."/>
            <person name="Coutinho P."/>
            <person name="Gong Y."/>
            <person name="Samejima M."/>
            <person name="Mahadevan R."/>
            <person name="Abou-Zaid M."/>
            <person name="de Vries R.P."/>
            <person name="Igarashi K."/>
            <person name="Yadav J.S."/>
            <person name="Grigoriev I.V."/>
            <person name="Master E.R."/>
        </authorList>
    </citation>
    <scope>NUCLEOTIDE SEQUENCE [LARGE SCALE GENOMIC DNA]</scope>
    <source>
        <strain evidence="1 2">HHB-10118-sp</strain>
    </source>
</reference>
<dbReference type="GeneID" id="18918551"/>
<protein>
    <recommendedName>
        <fullName evidence="3">F-box domain-containing protein</fullName>
    </recommendedName>
</protein>
<organism evidence="1 2">
    <name type="scientific">Phanerochaete carnosa (strain HHB-10118-sp)</name>
    <name type="common">White-rot fungus</name>
    <name type="synonym">Peniophora carnosa</name>
    <dbReference type="NCBI Taxonomy" id="650164"/>
    <lineage>
        <taxon>Eukaryota</taxon>
        <taxon>Fungi</taxon>
        <taxon>Dikarya</taxon>
        <taxon>Basidiomycota</taxon>
        <taxon>Agaricomycotina</taxon>
        <taxon>Agaricomycetes</taxon>
        <taxon>Polyporales</taxon>
        <taxon>Phanerochaetaceae</taxon>
        <taxon>Phanerochaete</taxon>
    </lineage>
</organism>
<sequence>MIVDYLFDDPDALTSCACVCRSLNISAQYHLARRRIHVRLPSRVPQRGVAPPDDQKPRPLLSYCTVSDTQAVLELIVQQTGGEPLDAMWSDGPHDTMLHANLCQTLTAFPNLRIL</sequence>
<dbReference type="Proteomes" id="UP000008370">
    <property type="component" value="Unassembled WGS sequence"/>
</dbReference>
<accession>K5VXN2</accession>
<feature type="non-terminal residue" evidence="1">
    <location>
        <position position="115"/>
    </location>
</feature>
<evidence type="ECO:0000313" key="2">
    <source>
        <dbReference type="Proteomes" id="UP000008370"/>
    </source>
</evidence>
<gene>
    <name evidence="1" type="ORF">PHACADRAFT_263422</name>
</gene>
<proteinExistence type="predicted"/>
<keyword evidence="2" id="KW-1185">Reference proteome</keyword>
<dbReference type="RefSeq" id="XP_007400493.1">
    <property type="nucleotide sequence ID" value="XM_007400431.1"/>
</dbReference>
<dbReference type="AlphaFoldDB" id="K5VXN2"/>
<dbReference type="KEGG" id="pco:PHACADRAFT_263422"/>
<evidence type="ECO:0008006" key="3">
    <source>
        <dbReference type="Google" id="ProtNLM"/>
    </source>
</evidence>
<dbReference type="OrthoDB" id="2977329at2759"/>
<dbReference type="InParanoid" id="K5VXN2"/>
<dbReference type="HOGENOM" id="CLU_2114736_0_0_1"/>
<dbReference type="EMBL" id="JH930477">
    <property type="protein sequence ID" value="EKM51349.1"/>
    <property type="molecule type" value="Genomic_DNA"/>
</dbReference>